<dbReference type="InterPro" id="IPR040079">
    <property type="entry name" value="Glutathione_S-Trfase"/>
</dbReference>
<gene>
    <name evidence="6" type="ORF">DCAR_0520979</name>
</gene>
<dbReference type="InterPro" id="IPR034347">
    <property type="entry name" value="GST_Phi_C"/>
</dbReference>
<evidence type="ECO:0000256" key="2">
    <source>
        <dbReference type="ARBA" id="ARBA00012452"/>
    </source>
</evidence>
<evidence type="ECO:0000256" key="5">
    <source>
        <dbReference type="ARBA" id="ARBA00081070"/>
    </source>
</evidence>
<name>A0A161YMX2_DAUCS</name>
<dbReference type="SUPFAM" id="SSF47616">
    <property type="entry name" value="GST C-terminal domain-like"/>
    <property type="match status" value="1"/>
</dbReference>
<dbReference type="SUPFAM" id="SSF52833">
    <property type="entry name" value="Thioredoxin-like"/>
    <property type="match status" value="1"/>
</dbReference>
<dbReference type="AlphaFoldDB" id="A0A161YMX2"/>
<dbReference type="OMA" id="FNSRRVW"/>
<dbReference type="CDD" id="cd03053">
    <property type="entry name" value="GST_N_Phi"/>
    <property type="match status" value="1"/>
</dbReference>
<evidence type="ECO:0000256" key="1">
    <source>
        <dbReference type="ARBA" id="ARBA00010128"/>
    </source>
</evidence>
<dbReference type="PANTHER" id="PTHR43900">
    <property type="entry name" value="GLUTATHIONE S-TRANSFERASE RHO"/>
    <property type="match status" value="1"/>
</dbReference>
<dbReference type="GO" id="GO:0009409">
    <property type="term" value="P:response to cold"/>
    <property type="evidence" value="ECO:0007669"/>
    <property type="project" value="EnsemblPlants"/>
</dbReference>
<evidence type="ECO:0000256" key="4">
    <source>
        <dbReference type="ARBA" id="ARBA00047960"/>
    </source>
</evidence>
<dbReference type="EMBL" id="CP093347">
    <property type="protein sequence ID" value="WOH01595.1"/>
    <property type="molecule type" value="Genomic_DNA"/>
</dbReference>
<evidence type="ECO:0000256" key="3">
    <source>
        <dbReference type="ARBA" id="ARBA00022679"/>
    </source>
</evidence>
<dbReference type="OrthoDB" id="422574at2759"/>
<dbReference type="Pfam" id="PF02798">
    <property type="entry name" value="GST_N"/>
    <property type="match status" value="1"/>
</dbReference>
<dbReference type="GO" id="GO:0006952">
    <property type="term" value="P:defense response"/>
    <property type="evidence" value="ECO:0007669"/>
    <property type="project" value="EnsemblPlants"/>
</dbReference>
<keyword evidence="7" id="KW-1185">Reference proteome</keyword>
<protein>
    <recommendedName>
        <fullName evidence="2">glutathione transferase</fullName>
        <ecNumber evidence="2">2.5.1.18</ecNumber>
    </recommendedName>
    <alternativeName>
        <fullName evidence="5">GST class-phi</fullName>
    </alternativeName>
</protein>
<dbReference type="InterPro" id="IPR004045">
    <property type="entry name" value="Glutathione_S-Trfase_N"/>
</dbReference>
<dbReference type="KEGG" id="dcr:108222460"/>
<dbReference type="EC" id="2.5.1.18" evidence="2"/>
<dbReference type="GO" id="GO:0043295">
    <property type="term" value="F:glutathione binding"/>
    <property type="evidence" value="ECO:0007669"/>
    <property type="project" value="EnsemblPlants"/>
</dbReference>
<accession>A0A161YMX2</accession>
<comment type="catalytic activity">
    <reaction evidence="4">
        <text>RX + glutathione = an S-substituted glutathione + a halide anion + H(+)</text>
        <dbReference type="Rhea" id="RHEA:16437"/>
        <dbReference type="ChEBI" id="CHEBI:15378"/>
        <dbReference type="ChEBI" id="CHEBI:16042"/>
        <dbReference type="ChEBI" id="CHEBI:17792"/>
        <dbReference type="ChEBI" id="CHEBI:57925"/>
        <dbReference type="ChEBI" id="CHEBI:90779"/>
        <dbReference type="EC" id="2.5.1.18"/>
    </reaction>
</comment>
<dbReference type="GO" id="GO:0009407">
    <property type="term" value="P:toxin catabolic process"/>
    <property type="evidence" value="ECO:0007669"/>
    <property type="project" value="UniProtKB-ARBA"/>
</dbReference>
<dbReference type="PROSITE" id="PS50405">
    <property type="entry name" value="GST_CTER"/>
    <property type="match status" value="1"/>
</dbReference>
<dbReference type="Gene3D" id="3.40.30.10">
    <property type="entry name" value="Glutaredoxin"/>
    <property type="match status" value="1"/>
</dbReference>
<comment type="similarity">
    <text evidence="1">Belongs to the GST superfamily. Phi family.</text>
</comment>
<reference evidence="6" key="2">
    <citation type="submission" date="2022-03" db="EMBL/GenBank/DDBJ databases">
        <title>Draft title - Genomic analysis of global carrot germplasm unveils the trajectory of domestication and the origin of high carotenoid orange carrot.</title>
        <authorList>
            <person name="Iorizzo M."/>
            <person name="Ellison S."/>
            <person name="Senalik D."/>
            <person name="Macko-Podgorni A."/>
            <person name="Grzebelus D."/>
            <person name="Bostan H."/>
            <person name="Rolling W."/>
            <person name="Curaba J."/>
            <person name="Simon P."/>
        </authorList>
    </citation>
    <scope>NUCLEOTIDE SEQUENCE</scope>
    <source>
        <tissue evidence="6">Leaf</tissue>
    </source>
</reference>
<dbReference type="InterPro" id="IPR004046">
    <property type="entry name" value="GST_C"/>
</dbReference>
<sequence>MGIKVHGTKVSMCTMRVLAALYEKGIDFELVNVDMATGEHKKPPYLSLNPFGQLPAFEDGDLKLFESRAIAQYIAYAYADKGNPLVVQDVKKMAIVTVWMQVEALQFEAAAARLAWELAYKPMFGMETDVAVVEEHEAKLAKVLDIFESRLTESKYLGGDTFTLADLNHLPIIKLIYNTRAGKLFEARSHVKAWCDDIQARPAWQKVIS</sequence>
<evidence type="ECO:0000313" key="7">
    <source>
        <dbReference type="Proteomes" id="UP000077755"/>
    </source>
</evidence>
<organism evidence="6 7">
    <name type="scientific">Daucus carota subsp. sativus</name>
    <name type="common">Carrot</name>
    <dbReference type="NCBI Taxonomy" id="79200"/>
    <lineage>
        <taxon>Eukaryota</taxon>
        <taxon>Viridiplantae</taxon>
        <taxon>Streptophyta</taxon>
        <taxon>Embryophyta</taxon>
        <taxon>Tracheophyta</taxon>
        <taxon>Spermatophyta</taxon>
        <taxon>Magnoliopsida</taxon>
        <taxon>eudicotyledons</taxon>
        <taxon>Gunneridae</taxon>
        <taxon>Pentapetalae</taxon>
        <taxon>asterids</taxon>
        <taxon>campanulids</taxon>
        <taxon>Apiales</taxon>
        <taxon>Apiaceae</taxon>
        <taxon>Apioideae</taxon>
        <taxon>Scandiceae</taxon>
        <taxon>Daucinae</taxon>
        <taxon>Daucus</taxon>
        <taxon>Daucus sect. Daucus</taxon>
    </lineage>
</organism>
<evidence type="ECO:0000313" key="6">
    <source>
        <dbReference type="EMBL" id="WOH01595.1"/>
    </source>
</evidence>
<dbReference type="GO" id="GO:0006749">
    <property type="term" value="P:glutathione metabolic process"/>
    <property type="evidence" value="ECO:0007669"/>
    <property type="project" value="TreeGrafter"/>
</dbReference>
<dbReference type="SFLD" id="SFLDG01154">
    <property type="entry name" value="Main.5:_Phi-like"/>
    <property type="match status" value="1"/>
</dbReference>
<dbReference type="GO" id="GO:0010319">
    <property type="term" value="C:stromule"/>
    <property type="evidence" value="ECO:0007669"/>
    <property type="project" value="EnsemblPlants"/>
</dbReference>
<dbReference type="CDD" id="cd03187">
    <property type="entry name" value="GST_C_Phi"/>
    <property type="match status" value="1"/>
</dbReference>
<dbReference type="Pfam" id="PF00043">
    <property type="entry name" value="GST_C"/>
    <property type="match status" value="1"/>
</dbReference>
<dbReference type="InterPro" id="IPR010987">
    <property type="entry name" value="Glutathione-S-Trfase_C-like"/>
</dbReference>
<dbReference type="SFLD" id="SFLDG00358">
    <property type="entry name" value="Main_(cytGST)"/>
    <property type="match status" value="1"/>
</dbReference>
<dbReference type="FunFam" id="1.20.1050.10:FF:000004">
    <property type="entry name" value="Glutathione S-transferase F2"/>
    <property type="match status" value="1"/>
</dbReference>
<proteinExistence type="inferred from homology"/>
<dbReference type="PANTHER" id="PTHR43900:SF47">
    <property type="entry name" value="GLUTATHIONE S-TRANSFERASE F6-RELATED"/>
    <property type="match status" value="1"/>
</dbReference>
<dbReference type="GO" id="GO:0004364">
    <property type="term" value="F:glutathione transferase activity"/>
    <property type="evidence" value="ECO:0007669"/>
    <property type="project" value="UniProtKB-EC"/>
</dbReference>
<dbReference type="Gramene" id="KZM95099">
    <property type="protein sequence ID" value="KZM95099"/>
    <property type="gene ID" value="DCAR_018341"/>
</dbReference>
<dbReference type="InterPro" id="IPR036282">
    <property type="entry name" value="Glutathione-S-Trfase_C_sf"/>
</dbReference>
<dbReference type="Proteomes" id="UP000077755">
    <property type="component" value="Chromosome 5"/>
</dbReference>
<dbReference type="Gene3D" id="1.20.1050.10">
    <property type="match status" value="1"/>
</dbReference>
<reference evidence="6" key="1">
    <citation type="journal article" date="2016" name="Nat. Genet.">
        <title>A high-quality carrot genome assembly provides new insights into carotenoid accumulation and asterid genome evolution.</title>
        <authorList>
            <person name="Iorizzo M."/>
            <person name="Ellison S."/>
            <person name="Senalik D."/>
            <person name="Zeng P."/>
            <person name="Satapoomin P."/>
            <person name="Huang J."/>
            <person name="Bowman M."/>
            <person name="Iovene M."/>
            <person name="Sanseverino W."/>
            <person name="Cavagnaro P."/>
            <person name="Yildiz M."/>
            <person name="Macko-Podgorni A."/>
            <person name="Moranska E."/>
            <person name="Grzebelus E."/>
            <person name="Grzebelus D."/>
            <person name="Ashrafi H."/>
            <person name="Zheng Z."/>
            <person name="Cheng S."/>
            <person name="Spooner D."/>
            <person name="Van Deynze A."/>
            <person name="Simon P."/>
        </authorList>
    </citation>
    <scope>NUCLEOTIDE SEQUENCE</scope>
    <source>
        <tissue evidence="6">Leaf</tissue>
    </source>
</reference>
<dbReference type="SFLD" id="SFLDS00019">
    <property type="entry name" value="Glutathione_Transferase_(cytos"/>
    <property type="match status" value="1"/>
</dbReference>
<dbReference type="FunFam" id="3.40.30.10:FF:000016">
    <property type="entry name" value="Glutathione S-transferase F2"/>
    <property type="match status" value="1"/>
</dbReference>
<dbReference type="PROSITE" id="PS50404">
    <property type="entry name" value="GST_NTER"/>
    <property type="match status" value="1"/>
</dbReference>
<dbReference type="InterPro" id="IPR036249">
    <property type="entry name" value="Thioredoxin-like_sf"/>
</dbReference>
<keyword evidence="3" id="KW-0808">Transferase</keyword>